<keyword evidence="2" id="KW-1185">Reference proteome</keyword>
<evidence type="ECO:0000313" key="2">
    <source>
        <dbReference type="Proteomes" id="UP000010556"/>
    </source>
</evidence>
<dbReference type="AlphaFoldDB" id="L5LMK4"/>
<accession>L5LMK4</accession>
<gene>
    <name evidence="1" type="ORF">MDA_GLEAN10023882</name>
</gene>
<dbReference type="Proteomes" id="UP000010556">
    <property type="component" value="Unassembled WGS sequence"/>
</dbReference>
<proteinExistence type="predicted"/>
<organism evidence="1 2">
    <name type="scientific">Myotis davidii</name>
    <name type="common">David's myotis</name>
    <dbReference type="NCBI Taxonomy" id="225400"/>
    <lineage>
        <taxon>Eukaryota</taxon>
        <taxon>Metazoa</taxon>
        <taxon>Chordata</taxon>
        <taxon>Craniata</taxon>
        <taxon>Vertebrata</taxon>
        <taxon>Euteleostomi</taxon>
        <taxon>Mammalia</taxon>
        <taxon>Eutheria</taxon>
        <taxon>Laurasiatheria</taxon>
        <taxon>Chiroptera</taxon>
        <taxon>Yangochiroptera</taxon>
        <taxon>Vespertilionidae</taxon>
        <taxon>Myotis</taxon>
    </lineage>
</organism>
<dbReference type="EMBL" id="KB110335">
    <property type="protein sequence ID" value="ELK27255.1"/>
    <property type="molecule type" value="Genomic_DNA"/>
</dbReference>
<protein>
    <submittedName>
        <fullName evidence="1">Uncharacterized protein</fullName>
    </submittedName>
</protein>
<evidence type="ECO:0000313" key="1">
    <source>
        <dbReference type="EMBL" id="ELK27255.1"/>
    </source>
</evidence>
<reference evidence="2" key="1">
    <citation type="journal article" date="2013" name="Science">
        <title>Comparative analysis of bat genomes provides insight into the evolution of flight and immunity.</title>
        <authorList>
            <person name="Zhang G."/>
            <person name="Cowled C."/>
            <person name="Shi Z."/>
            <person name="Huang Z."/>
            <person name="Bishop-Lilly K.A."/>
            <person name="Fang X."/>
            <person name="Wynne J.W."/>
            <person name="Xiong Z."/>
            <person name="Baker M.L."/>
            <person name="Zhao W."/>
            <person name="Tachedjian M."/>
            <person name="Zhu Y."/>
            <person name="Zhou P."/>
            <person name="Jiang X."/>
            <person name="Ng J."/>
            <person name="Yang L."/>
            <person name="Wu L."/>
            <person name="Xiao J."/>
            <person name="Feng Y."/>
            <person name="Chen Y."/>
            <person name="Sun X."/>
            <person name="Zhang Y."/>
            <person name="Marsh G.A."/>
            <person name="Crameri G."/>
            <person name="Broder C.C."/>
            <person name="Frey K.G."/>
            <person name="Wang L.F."/>
            <person name="Wang J."/>
        </authorList>
    </citation>
    <scope>NUCLEOTIDE SEQUENCE [LARGE SCALE GENOMIC DNA]</scope>
</reference>
<name>L5LMK4_MYODS</name>
<sequence length="99" mass="11775">MRDRDVSWPKTELGRMFKRAAKQPGIIVACWYFASWELRQDPTWNFCPETSCAMEMRNHLIPRPAVVQPQLDRRRHLEPDRRKRVCQLRSGEPGRCHAD</sequence>